<organism evidence="1">
    <name type="scientific">marine sediment metagenome</name>
    <dbReference type="NCBI Taxonomy" id="412755"/>
    <lineage>
        <taxon>unclassified sequences</taxon>
        <taxon>metagenomes</taxon>
        <taxon>ecological metagenomes</taxon>
    </lineage>
</organism>
<feature type="non-terminal residue" evidence="1">
    <location>
        <position position="57"/>
    </location>
</feature>
<protein>
    <submittedName>
        <fullName evidence="1">Uncharacterized protein</fullName>
    </submittedName>
</protein>
<dbReference type="AlphaFoldDB" id="X1RDI8"/>
<reference evidence="1" key="1">
    <citation type="journal article" date="2014" name="Front. Microbiol.">
        <title>High frequency of phylogenetically diverse reductive dehalogenase-homologous genes in deep subseafloor sedimentary metagenomes.</title>
        <authorList>
            <person name="Kawai M."/>
            <person name="Futagami T."/>
            <person name="Toyoda A."/>
            <person name="Takaki Y."/>
            <person name="Nishi S."/>
            <person name="Hori S."/>
            <person name="Arai W."/>
            <person name="Tsubouchi T."/>
            <person name="Morono Y."/>
            <person name="Uchiyama I."/>
            <person name="Ito T."/>
            <person name="Fujiyama A."/>
            <person name="Inagaki F."/>
            <person name="Takami H."/>
        </authorList>
    </citation>
    <scope>NUCLEOTIDE SEQUENCE</scope>
    <source>
        <strain evidence="1">Expedition CK06-06</strain>
    </source>
</reference>
<gene>
    <name evidence="1" type="ORF">S06H3_66217</name>
</gene>
<sequence length="57" mass="6766">MKSTWRTTNVEKPGILVLSVLLRIPSYELKRFLTREDDYWRTWTIPKFGNPEIGNVV</sequence>
<accession>X1RDI8</accession>
<comment type="caution">
    <text evidence="1">The sequence shown here is derived from an EMBL/GenBank/DDBJ whole genome shotgun (WGS) entry which is preliminary data.</text>
</comment>
<proteinExistence type="predicted"/>
<dbReference type="EMBL" id="BARV01044989">
    <property type="protein sequence ID" value="GAI65051.1"/>
    <property type="molecule type" value="Genomic_DNA"/>
</dbReference>
<evidence type="ECO:0000313" key="1">
    <source>
        <dbReference type="EMBL" id="GAI65051.1"/>
    </source>
</evidence>
<name>X1RDI8_9ZZZZ</name>